<name>U9UIV4_RHIID</name>
<evidence type="ECO:0000313" key="1">
    <source>
        <dbReference type="EMBL" id="ESA20325.1"/>
    </source>
</evidence>
<accession>U9UIV4</accession>
<organism evidence="1">
    <name type="scientific">Rhizophagus irregularis (strain DAOM 181602 / DAOM 197198 / MUCL 43194)</name>
    <name type="common">Arbuscular mycorrhizal fungus</name>
    <name type="synonym">Glomus intraradices</name>
    <dbReference type="NCBI Taxonomy" id="747089"/>
    <lineage>
        <taxon>Eukaryota</taxon>
        <taxon>Fungi</taxon>
        <taxon>Fungi incertae sedis</taxon>
        <taxon>Mucoromycota</taxon>
        <taxon>Glomeromycotina</taxon>
        <taxon>Glomeromycetes</taxon>
        <taxon>Glomerales</taxon>
        <taxon>Glomeraceae</taxon>
        <taxon>Rhizophagus</taxon>
    </lineage>
</organism>
<gene>
    <name evidence="1" type="ORF">GLOINDRAFT_343696</name>
</gene>
<dbReference type="EMBL" id="KI277422">
    <property type="protein sequence ID" value="ESA20325.1"/>
    <property type="molecule type" value="Genomic_DNA"/>
</dbReference>
<dbReference type="HOGENOM" id="CLU_2961948_0_0_1"/>
<proteinExistence type="predicted"/>
<sequence length="59" mass="6333">MTDLNRFFDSIGSGSAVHFCPVAKIDILLLRISCSKGKPLGSLDGKSSSYDYMDFPSGS</sequence>
<dbReference type="AlphaFoldDB" id="U9UIV4"/>
<protein>
    <submittedName>
        <fullName evidence="1">Uncharacterized protein</fullName>
    </submittedName>
</protein>
<reference evidence="1" key="1">
    <citation type="submission" date="2013-07" db="EMBL/GenBank/DDBJ databases">
        <title>The genome of an arbuscular mycorrhizal fungus provides insights into the evolution of the oldest plant symbiosis.</title>
        <authorList>
            <consortium name="DOE Joint Genome Institute"/>
            <person name="Tisserant E."/>
            <person name="Malbreil M."/>
            <person name="Kuo A."/>
            <person name="Kohler A."/>
            <person name="Symeonidi A."/>
            <person name="Balestrini R."/>
            <person name="Charron P."/>
            <person name="Duensing N."/>
            <person name="Frei-dit-Frey N."/>
            <person name="Gianinazzi-Pearson V."/>
            <person name="Gilbert B."/>
            <person name="Handa Y."/>
            <person name="Hijri M."/>
            <person name="Kaul R."/>
            <person name="Kawaguchi M."/>
            <person name="Krajinski F."/>
            <person name="Lammers P."/>
            <person name="Lapierre D."/>
            <person name="Masclaux F.G."/>
            <person name="Murat C."/>
            <person name="Morin E."/>
            <person name="Ndikumana S."/>
            <person name="Pagni M."/>
            <person name="Petitpierre D."/>
            <person name="Requena N."/>
            <person name="Rosikiewicz P."/>
            <person name="Riley R."/>
            <person name="Saito K."/>
            <person name="San Clemente H."/>
            <person name="Shapiro H."/>
            <person name="van Tuinen D."/>
            <person name="Becard G."/>
            <person name="Bonfante P."/>
            <person name="Paszkowski U."/>
            <person name="Shachar-Hill Y."/>
            <person name="Young J.P."/>
            <person name="Sanders I.R."/>
            <person name="Henrissat B."/>
            <person name="Rensing S.A."/>
            <person name="Grigoriev I.V."/>
            <person name="Corradi N."/>
            <person name="Roux C."/>
            <person name="Martin F."/>
        </authorList>
    </citation>
    <scope>NUCLEOTIDE SEQUENCE</scope>
    <source>
        <strain evidence="1">DAOM 197198</strain>
    </source>
</reference>